<dbReference type="EMBL" id="DQVM01000148">
    <property type="protein sequence ID" value="HIQ30403.1"/>
    <property type="molecule type" value="Genomic_DNA"/>
</dbReference>
<dbReference type="Gene3D" id="3.40.50.720">
    <property type="entry name" value="NAD(P)-binding Rossmann-like Domain"/>
    <property type="match status" value="1"/>
</dbReference>
<dbReference type="AlphaFoldDB" id="A0A832ZX62"/>
<dbReference type="InterPro" id="IPR001509">
    <property type="entry name" value="Epimerase_deHydtase"/>
</dbReference>
<protein>
    <submittedName>
        <fullName evidence="3">SDR family NAD(P)-dependent oxidoreductase</fullName>
    </submittedName>
</protein>
<gene>
    <name evidence="3" type="ORF">EYH45_07575</name>
</gene>
<feature type="domain" description="NAD-dependent epimerase/dehydratase" evidence="2">
    <location>
        <begin position="5"/>
        <end position="251"/>
    </location>
</feature>
<proteinExistence type="inferred from homology"/>
<dbReference type="Pfam" id="PF01370">
    <property type="entry name" value="Epimerase"/>
    <property type="match status" value="1"/>
</dbReference>
<dbReference type="Proteomes" id="UP000608579">
    <property type="component" value="Unassembled WGS sequence"/>
</dbReference>
<sequence>MEMNILVTGGAGFIGSHLVNTLANQGLKITVLDNFQKGKINNILNKRKSTENIKVIKIDITDNSTNLPDIIKRDDITLVYHLAAITSVHECENNREKAFKVNVEGTLKILEACIKATNNKVTLVFSSSAAVYGDIPAVAVTEEHECNPISFYGFTKLMAEELIKTYSTNYGLKSIILRIFNVFGRKDPEIEHAGVVDKFITNALTGEEIIIRGDGNQVRDFIHVDDVVSTLILASRYSERMNNPWSIFNIGSGRGLSINQLAEAVIKAANLRRERVTYFPAQKYDIKYSVADITKARKILGFSPRITPEEWINNRIKSGNIGKGGDV</sequence>
<dbReference type="InterPro" id="IPR036291">
    <property type="entry name" value="NAD(P)-bd_dom_sf"/>
</dbReference>
<evidence type="ECO:0000313" key="4">
    <source>
        <dbReference type="Proteomes" id="UP000608579"/>
    </source>
</evidence>
<name>A0A832ZX62_CALS0</name>
<organism evidence="3 4">
    <name type="scientific">Caldiarchaeum subterraneum</name>
    <dbReference type="NCBI Taxonomy" id="311458"/>
    <lineage>
        <taxon>Archaea</taxon>
        <taxon>Nitrososphaerota</taxon>
        <taxon>Candidatus Caldarchaeales</taxon>
        <taxon>Candidatus Caldarchaeaceae</taxon>
        <taxon>Candidatus Caldarchaeum</taxon>
    </lineage>
</organism>
<reference evidence="3" key="1">
    <citation type="journal article" date="2020" name="ISME J.">
        <title>Gammaproteobacteria mediating utilization of methyl-, sulfur- and petroleum organic compounds in deep ocean hydrothermal plumes.</title>
        <authorList>
            <person name="Zhou Z."/>
            <person name="Liu Y."/>
            <person name="Pan J."/>
            <person name="Cron B.R."/>
            <person name="Toner B.M."/>
            <person name="Anantharaman K."/>
            <person name="Breier J.A."/>
            <person name="Dick G.J."/>
            <person name="Li M."/>
        </authorList>
    </citation>
    <scope>NUCLEOTIDE SEQUENCE</scope>
    <source>
        <strain evidence="3">SZUA-1515</strain>
    </source>
</reference>
<dbReference type="PANTHER" id="PTHR43000">
    <property type="entry name" value="DTDP-D-GLUCOSE 4,6-DEHYDRATASE-RELATED"/>
    <property type="match status" value="1"/>
</dbReference>
<dbReference type="SUPFAM" id="SSF51735">
    <property type="entry name" value="NAD(P)-binding Rossmann-fold domains"/>
    <property type="match status" value="1"/>
</dbReference>
<accession>A0A832ZX62</accession>
<dbReference type="Gene3D" id="3.90.25.10">
    <property type="entry name" value="UDP-galactose 4-epimerase, domain 1"/>
    <property type="match status" value="1"/>
</dbReference>
<evidence type="ECO:0000256" key="1">
    <source>
        <dbReference type="ARBA" id="ARBA00007637"/>
    </source>
</evidence>
<comment type="caution">
    <text evidence="3">The sequence shown here is derived from an EMBL/GenBank/DDBJ whole genome shotgun (WGS) entry which is preliminary data.</text>
</comment>
<comment type="similarity">
    <text evidence="1">Belongs to the NAD(P)-dependent epimerase/dehydratase family.</text>
</comment>
<evidence type="ECO:0000259" key="2">
    <source>
        <dbReference type="Pfam" id="PF01370"/>
    </source>
</evidence>
<dbReference type="PRINTS" id="PR01713">
    <property type="entry name" value="NUCEPIMERASE"/>
</dbReference>
<evidence type="ECO:0000313" key="3">
    <source>
        <dbReference type="EMBL" id="HIQ30403.1"/>
    </source>
</evidence>